<gene>
    <name evidence="1" type="ORF">HPB49_019490</name>
</gene>
<accession>A0ACB8E2J6</accession>
<dbReference type="Proteomes" id="UP000821865">
    <property type="component" value="Chromosome 1"/>
</dbReference>
<evidence type="ECO:0000313" key="2">
    <source>
        <dbReference type="Proteomes" id="UP000821865"/>
    </source>
</evidence>
<evidence type="ECO:0000313" key="1">
    <source>
        <dbReference type="EMBL" id="KAH7980826.1"/>
    </source>
</evidence>
<proteinExistence type="predicted"/>
<reference evidence="1" key="1">
    <citation type="submission" date="2020-05" db="EMBL/GenBank/DDBJ databases">
        <title>Large-scale comparative analyses of tick genomes elucidate their genetic diversity and vector capacities.</title>
        <authorList>
            <person name="Jia N."/>
            <person name="Wang J."/>
            <person name="Shi W."/>
            <person name="Du L."/>
            <person name="Sun Y."/>
            <person name="Zhan W."/>
            <person name="Jiang J."/>
            <person name="Wang Q."/>
            <person name="Zhang B."/>
            <person name="Ji P."/>
            <person name="Sakyi L.B."/>
            <person name="Cui X."/>
            <person name="Yuan T."/>
            <person name="Jiang B."/>
            <person name="Yang W."/>
            <person name="Lam T.T.-Y."/>
            <person name="Chang Q."/>
            <person name="Ding S."/>
            <person name="Wang X."/>
            <person name="Zhu J."/>
            <person name="Ruan X."/>
            <person name="Zhao L."/>
            <person name="Wei J."/>
            <person name="Que T."/>
            <person name="Du C."/>
            <person name="Cheng J."/>
            <person name="Dai P."/>
            <person name="Han X."/>
            <person name="Huang E."/>
            <person name="Gao Y."/>
            <person name="Liu J."/>
            <person name="Shao H."/>
            <person name="Ye R."/>
            <person name="Li L."/>
            <person name="Wei W."/>
            <person name="Wang X."/>
            <person name="Wang C."/>
            <person name="Yang T."/>
            <person name="Huo Q."/>
            <person name="Li W."/>
            <person name="Guo W."/>
            <person name="Chen H."/>
            <person name="Zhou L."/>
            <person name="Ni X."/>
            <person name="Tian J."/>
            <person name="Zhou Y."/>
            <person name="Sheng Y."/>
            <person name="Liu T."/>
            <person name="Pan Y."/>
            <person name="Xia L."/>
            <person name="Li J."/>
            <person name="Zhao F."/>
            <person name="Cao W."/>
        </authorList>
    </citation>
    <scope>NUCLEOTIDE SEQUENCE</scope>
    <source>
        <tissue evidence="1">Larvae</tissue>
    </source>
</reference>
<comment type="caution">
    <text evidence="1">The sequence shown here is derived from an EMBL/GenBank/DDBJ whole genome shotgun (WGS) entry which is preliminary data.</text>
</comment>
<name>A0ACB8E2J6_DERSI</name>
<organism evidence="1 2">
    <name type="scientific">Dermacentor silvarum</name>
    <name type="common">Tick</name>
    <dbReference type="NCBI Taxonomy" id="543639"/>
    <lineage>
        <taxon>Eukaryota</taxon>
        <taxon>Metazoa</taxon>
        <taxon>Ecdysozoa</taxon>
        <taxon>Arthropoda</taxon>
        <taxon>Chelicerata</taxon>
        <taxon>Arachnida</taxon>
        <taxon>Acari</taxon>
        <taxon>Parasitiformes</taxon>
        <taxon>Ixodida</taxon>
        <taxon>Ixodoidea</taxon>
        <taxon>Ixodidae</taxon>
        <taxon>Rhipicephalinae</taxon>
        <taxon>Dermacentor</taxon>
    </lineage>
</organism>
<keyword evidence="2" id="KW-1185">Reference proteome</keyword>
<protein>
    <submittedName>
        <fullName evidence="1">Uncharacterized protein</fullName>
    </submittedName>
</protein>
<dbReference type="EMBL" id="CM023470">
    <property type="protein sequence ID" value="KAH7980826.1"/>
    <property type="molecule type" value="Genomic_DNA"/>
</dbReference>
<sequence length="280" mass="30981">MAKVRPLLRLVNRSLQQFGIFSKNLSVDEQMVPYFGRHSCKMFIKGKPIRFGYKQWILCSSSGYPFNIDIYCGKTEGESTNVPLGTRVVLNALKCVDVPTNHVIFMDNFFTSHALLQELKERGFRATGTVREVRLKKCPLPDSKELASQARGSFDFMCDGDVLAVKWNDNRISCTDVHRTYKECPYPIAGVLRSSPVLLGCTADPDCGGPCGQSHGASPLARTGTKLRGHVRFIGPVSKVTAGDEKKCASFTFNKQQPKDLYYQEAAAFIDHVASATAAL</sequence>